<dbReference type="PANTHER" id="PTHR42648">
    <property type="entry name" value="TRANSPOSASE, PUTATIVE-RELATED"/>
    <property type="match status" value="1"/>
</dbReference>
<comment type="caution">
    <text evidence="13">The sequence shown here is derived from an EMBL/GenBank/DDBJ whole genome shotgun (WGS) entry which is preliminary data.</text>
</comment>
<evidence type="ECO:0000259" key="12">
    <source>
        <dbReference type="PROSITE" id="PS50994"/>
    </source>
</evidence>
<feature type="compositionally biased region" description="Acidic residues" evidence="11">
    <location>
        <begin position="1794"/>
        <end position="1814"/>
    </location>
</feature>
<dbReference type="GO" id="GO:0046872">
    <property type="term" value="F:metal ion binding"/>
    <property type="evidence" value="ECO:0007669"/>
    <property type="project" value="UniProtKB-KW"/>
</dbReference>
<reference evidence="13" key="1">
    <citation type="journal article" date="2019" name="Sci. Rep.">
        <title>Draft genome of Tanacetum cinerariifolium, the natural source of mosquito coil.</title>
        <authorList>
            <person name="Yamashiro T."/>
            <person name="Shiraishi A."/>
            <person name="Satake H."/>
            <person name="Nakayama K."/>
        </authorList>
    </citation>
    <scope>NUCLEOTIDE SEQUENCE</scope>
</reference>
<evidence type="ECO:0000256" key="10">
    <source>
        <dbReference type="ARBA" id="ARBA00023268"/>
    </source>
</evidence>
<feature type="compositionally biased region" description="Low complexity" evidence="11">
    <location>
        <begin position="1"/>
        <end position="14"/>
    </location>
</feature>
<keyword evidence="3" id="KW-0255">Endonuclease</keyword>
<name>A0A6L2P700_TANCI</name>
<dbReference type="CDD" id="cd09272">
    <property type="entry name" value="RNase_HI_RT_Ty1"/>
    <property type="match status" value="1"/>
</dbReference>
<keyword evidence="1" id="KW-0540">Nuclease</keyword>
<evidence type="ECO:0000256" key="11">
    <source>
        <dbReference type="SAM" id="MobiDB-lite"/>
    </source>
</evidence>
<dbReference type="InterPro" id="IPR012337">
    <property type="entry name" value="RNaseH-like_sf"/>
</dbReference>
<dbReference type="SUPFAM" id="SSF53098">
    <property type="entry name" value="Ribonuclease H-like"/>
    <property type="match status" value="1"/>
</dbReference>
<evidence type="ECO:0000256" key="2">
    <source>
        <dbReference type="ARBA" id="ARBA00022723"/>
    </source>
</evidence>
<keyword evidence="7" id="KW-0695">RNA-directed DNA polymerase</keyword>
<feature type="domain" description="Integrase catalytic" evidence="12">
    <location>
        <begin position="685"/>
        <end position="783"/>
    </location>
</feature>
<keyword evidence="8" id="KW-0808">Transferase</keyword>
<dbReference type="PANTHER" id="PTHR42648:SF11">
    <property type="entry name" value="TRANSPOSON TY4-P GAG-POL POLYPROTEIN"/>
    <property type="match status" value="1"/>
</dbReference>
<dbReference type="GO" id="GO:0015074">
    <property type="term" value="P:DNA integration"/>
    <property type="evidence" value="ECO:0007669"/>
    <property type="project" value="InterPro"/>
</dbReference>
<dbReference type="EMBL" id="BKCJ010010902">
    <property type="protein sequence ID" value="GEU93657.1"/>
    <property type="molecule type" value="Genomic_DNA"/>
</dbReference>
<evidence type="ECO:0000256" key="4">
    <source>
        <dbReference type="ARBA" id="ARBA00022801"/>
    </source>
</evidence>
<keyword evidence="10" id="KW-0511">Multifunctional enzyme</keyword>
<keyword evidence="4" id="KW-0378">Hydrolase</keyword>
<feature type="compositionally biased region" description="Basic and acidic residues" evidence="11">
    <location>
        <begin position="1757"/>
        <end position="1768"/>
    </location>
</feature>
<feature type="region of interest" description="Disordered" evidence="11">
    <location>
        <begin position="1607"/>
        <end position="1645"/>
    </location>
</feature>
<evidence type="ECO:0000256" key="9">
    <source>
        <dbReference type="ARBA" id="ARBA00023172"/>
    </source>
</evidence>
<dbReference type="InterPro" id="IPR039537">
    <property type="entry name" value="Retrotran_Ty1/copia-like"/>
</dbReference>
<keyword evidence="8" id="KW-0548">Nucleotidyltransferase</keyword>
<dbReference type="InterPro" id="IPR001584">
    <property type="entry name" value="Integrase_cat-core"/>
</dbReference>
<evidence type="ECO:0000256" key="1">
    <source>
        <dbReference type="ARBA" id="ARBA00022722"/>
    </source>
</evidence>
<protein>
    <submittedName>
        <fullName evidence="13">Retrovirus-related Pol polyprotein from transposon TNT 1-94</fullName>
    </submittedName>
</protein>
<feature type="compositionally biased region" description="Polar residues" evidence="11">
    <location>
        <begin position="1781"/>
        <end position="1791"/>
    </location>
</feature>
<keyword evidence="6" id="KW-0229">DNA integration</keyword>
<keyword evidence="8" id="KW-0239">DNA-directed DNA polymerase</keyword>
<sequence>MSTSNNSTNSNQQTLADSGANERPPMLEKGNYILWESQFRRFLDNKLEDGERMWNSIEKGPYKRPMVVDPLNPTRDSQEDKLTSVMMLLARAISQRFSSPTNNHLRISSNTRNQAVVQDGRVNIQTKDAGYGGNANKNAGRNRNQVFNAGNLSDESNMIVQRKPKFCDAKNFREQMLLAMKDEARSNLTNKENDFMLDNSYGEELEDLTGVVMLMTRLQPADDNVETVQSYDAEVVSQVNGSSKAYEHVSHKKHKTIIQTMNDDQIGSNIIFDDLFVKNNGGTSEHDSHAHDEYHEIQMLAYNVQREAENQKEETLEDAEESRIKMRHKMVQINYEKLNALYETFVTQQELFAEQRYFLIPSSFDNGSESKDVLSESPVLQMPKEIRLLKMIDRFGETIIGLQTRVNKTFLEDTQRRWMSDSQNGLREFYKTDVILMSNSLYNLKEIKDELIEEVQEMLNIFESMEQKVNEKSPMEILLQNEIDTTFGKREKIKIEFQKLFNSIKATRSQHQKEVDELIKNVNQKTYDYGDVRAKNQGLLMTISELKSKLKTIENGKNVNTKCDGFETLEKLVIQLVLWIVDSGYSKHMTGNLQLLRNLVKKFMGTGLGHNLFSVGQFCDGDLEVAFRSNTCYVRNLEEDDFLTACEQGKSKKASLPPKLVSSTESKLELLHMDLCGSMRVASINGKKYILLIVDDYFRYTWAFYAKLGIVHKTSIARTPQQNGVVERRNRTLVEVARTMLIFSKALEFMWAEAIATAFSTQNRSIVHTRHNKTPYELIRGRKPNIQYFHVFGSLCYLTNDRDDHGKMKLKADIEPEMNFMNFNDSLEDSQSIPSKSDLDNLFGPVYEEYSATSSQEVSDNFVAPTLDNDHTYSSSLIVIEQDDAPQIVSSSKEQVANELKSPVSNEVVDEFVQEDVADFDGNMKRLQTDAEVCMYALTVSTIEPKNIKQAMLDHSWIESMQDELNQFKHLDVWELVECLVGRNIIKVKWIWKNKTDAENTVFRNKSHFVAKGYGKEEGIDFEESFAPVARLEAARPTEKHLKEVKRIFRFLRQSINMGLWYLKDSRFELISYADVDHAWCSDDCKSTSEGIQFLGDKLVSWSSKKEDYTAMSSTEAEYVSLSACCAQVIWMRTQLLDYGFRYNKILIYYDSQSETAISCNPVQHSRTKHINIRYHFIKEHVEKGTIKLYFVETEYQLADVFTKALPKERITTDKQHGLDFIEKINMKRDDNKPDSYYELGIESCQMKVNLTAQTLAIPGIRELNPYSTVDVPFVGIIYENKKKDKRIMGLSKIPKFCDATLEKVLKEVKLKIVESQYKLKTLMLAFHVAQNVILTAQLVPQVKPIGRCNNYAVLQSIPCSPECKIVRQILLDHPLSYALTAIADVRAFVYTVDMFRDTLNIPLETPQNPFVAPANIRTIEAFINRVGYQGVVDKVNAFYTKNLAQPWQTMFKVFNCCLTIRTSGHDQTKINILQLFYDVVNRTNVDYAVVLWWDFMTYVFQKKEAIQYPRFIKLIIVDLMKKFPNIPKRIEEDYHSIKDDVMLHSNETTATFFSTQGTNRGTPRAIRLPTISASPHERKKRKQIAEESSSLRKSLKITIKQKQILEEEKYDDDSEDRIEPESHKENPEVVDDDDNEKEKVEEKKVDEMGSLEIRTEETQTTIPTPPSSPRKILSLDKNIDQEFTDVAVIPTTTTSQRSHFKKCISSKYSHLPGALRRMYRRQGYMIHNMETKRVTTDSFGKLTTKLIKSLNNMEDDFHSHHDKHQDDDVSPNHSSKDSTKYVSKQQSQQQEWDAWEEENVVDEDEVIPEDETPELIAEF</sequence>
<dbReference type="InterPro" id="IPR036397">
    <property type="entry name" value="RNaseH_sf"/>
</dbReference>
<dbReference type="GO" id="GO:0003676">
    <property type="term" value="F:nucleic acid binding"/>
    <property type="evidence" value="ECO:0007669"/>
    <property type="project" value="InterPro"/>
</dbReference>
<gene>
    <name evidence="13" type="ORF">Tci_065635</name>
</gene>
<evidence type="ECO:0000256" key="3">
    <source>
        <dbReference type="ARBA" id="ARBA00022759"/>
    </source>
</evidence>
<evidence type="ECO:0000313" key="13">
    <source>
        <dbReference type="EMBL" id="GEU93657.1"/>
    </source>
</evidence>
<evidence type="ECO:0000256" key="6">
    <source>
        <dbReference type="ARBA" id="ARBA00022908"/>
    </source>
</evidence>
<keyword evidence="9" id="KW-0233">DNA recombination</keyword>
<feature type="region of interest" description="Disordered" evidence="11">
    <location>
        <begin position="1757"/>
        <end position="1820"/>
    </location>
</feature>
<organism evidence="13">
    <name type="scientific">Tanacetum cinerariifolium</name>
    <name type="common">Dalmatian daisy</name>
    <name type="synonym">Chrysanthemum cinerariifolium</name>
    <dbReference type="NCBI Taxonomy" id="118510"/>
    <lineage>
        <taxon>Eukaryota</taxon>
        <taxon>Viridiplantae</taxon>
        <taxon>Streptophyta</taxon>
        <taxon>Embryophyta</taxon>
        <taxon>Tracheophyta</taxon>
        <taxon>Spermatophyta</taxon>
        <taxon>Magnoliopsida</taxon>
        <taxon>eudicotyledons</taxon>
        <taxon>Gunneridae</taxon>
        <taxon>Pentapetalae</taxon>
        <taxon>asterids</taxon>
        <taxon>campanulids</taxon>
        <taxon>Asterales</taxon>
        <taxon>Asteraceae</taxon>
        <taxon>Asteroideae</taxon>
        <taxon>Anthemideae</taxon>
        <taxon>Anthemidinae</taxon>
        <taxon>Tanacetum</taxon>
    </lineage>
</organism>
<dbReference type="InterPro" id="IPR013103">
    <property type="entry name" value="RVT_2"/>
</dbReference>
<dbReference type="GO" id="GO:0016787">
    <property type="term" value="F:hydrolase activity"/>
    <property type="evidence" value="ECO:0007669"/>
    <property type="project" value="UniProtKB-KW"/>
</dbReference>
<dbReference type="PROSITE" id="PS50994">
    <property type="entry name" value="INTEGRASE"/>
    <property type="match status" value="1"/>
</dbReference>
<dbReference type="Gene3D" id="3.30.420.10">
    <property type="entry name" value="Ribonuclease H-like superfamily/Ribonuclease H"/>
    <property type="match status" value="2"/>
</dbReference>
<feature type="compositionally biased region" description="Basic and acidic residues" evidence="11">
    <location>
        <begin position="1618"/>
        <end position="1628"/>
    </location>
</feature>
<evidence type="ECO:0000256" key="8">
    <source>
        <dbReference type="ARBA" id="ARBA00022932"/>
    </source>
</evidence>
<keyword evidence="2" id="KW-0479">Metal-binding</keyword>
<feature type="region of interest" description="Disordered" evidence="11">
    <location>
        <begin position="1"/>
        <end position="24"/>
    </location>
</feature>
<dbReference type="Pfam" id="PF07727">
    <property type="entry name" value="RVT_2"/>
    <property type="match status" value="1"/>
</dbReference>
<accession>A0A6L2P700</accession>
<proteinExistence type="predicted"/>
<evidence type="ECO:0000256" key="7">
    <source>
        <dbReference type="ARBA" id="ARBA00022918"/>
    </source>
</evidence>
<keyword evidence="5" id="KW-0460">Magnesium</keyword>
<evidence type="ECO:0000256" key="5">
    <source>
        <dbReference type="ARBA" id="ARBA00022842"/>
    </source>
</evidence>
<feature type="region of interest" description="Disordered" evidence="11">
    <location>
        <begin position="1554"/>
        <end position="1589"/>
    </location>
</feature>